<comment type="caution">
    <text evidence="2">The sequence shown here is derived from an EMBL/GenBank/DDBJ whole genome shotgun (WGS) entry which is preliminary data.</text>
</comment>
<reference evidence="2 3" key="1">
    <citation type="journal article" date="2011" name="PLoS Genet.">
        <title>Genome sequencing and comparative transcriptomics of the model entomopathogenic fungi Metarhizium anisopliae and M. acridum.</title>
        <authorList>
            <person name="Gao Q."/>
            <person name="Jin K."/>
            <person name="Ying S.H."/>
            <person name="Zhang Y."/>
            <person name="Xiao G."/>
            <person name="Shang Y."/>
            <person name="Duan Z."/>
            <person name="Hu X."/>
            <person name="Xie X.Q."/>
            <person name="Zhou G."/>
            <person name="Peng G."/>
            <person name="Luo Z."/>
            <person name="Huang W."/>
            <person name="Wang B."/>
            <person name="Fang W."/>
            <person name="Wang S."/>
            <person name="Zhong Y."/>
            <person name="Ma L.J."/>
            <person name="St Leger R.J."/>
            <person name="Zhao G.P."/>
            <person name="Pei Y."/>
            <person name="Feng M.G."/>
            <person name="Xia Y."/>
            <person name="Wang C."/>
        </authorList>
    </citation>
    <scope>NUCLEOTIDE SEQUENCE [LARGE SCALE GENOMIC DNA]</scope>
    <source>
        <strain evidence="3">ARSEF 23 / ATCC MYA-3075</strain>
    </source>
</reference>
<accession>A0A0B2XI36</accession>
<dbReference type="HOGENOM" id="CLU_189357_0_0_1"/>
<keyword evidence="3" id="KW-1185">Reference proteome</keyword>
<dbReference type="GeneID" id="23632668"/>
<evidence type="ECO:0000313" key="2">
    <source>
        <dbReference type="EMBL" id="KHO11142.1"/>
    </source>
</evidence>
<feature type="compositionally biased region" description="Polar residues" evidence="1">
    <location>
        <begin position="1"/>
        <end position="13"/>
    </location>
</feature>
<gene>
    <name evidence="2" type="ORF">MAA_11220</name>
</gene>
<dbReference type="KEGG" id="maj:MAA_11220"/>
<name>A0A0B2XI36_METRA</name>
<dbReference type="OrthoDB" id="5121433at2759"/>
<evidence type="ECO:0000313" key="3">
    <source>
        <dbReference type="Proteomes" id="UP000002498"/>
    </source>
</evidence>
<organism evidence="2 3">
    <name type="scientific">Metarhizium robertsii (strain ARSEF 23 / ATCC MYA-3075)</name>
    <name type="common">Metarhizium anisopliae (strain ARSEF 23)</name>
    <dbReference type="NCBI Taxonomy" id="655844"/>
    <lineage>
        <taxon>Eukaryota</taxon>
        <taxon>Fungi</taxon>
        <taxon>Dikarya</taxon>
        <taxon>Ascomycota</taxon>
        <taxon>Pezizomycotina</taxon>
        <taxon>Sordariomycetes</taxon>
        <taxon>Hypocreomycetidae</taxon>
        <taxon>Hypocreales</taxon>
        <taxon>Clavicipitaceae</taxon>
        <taxon>Metarhizium</taxon>
    </lineage>
</organism>
<dbReference type="GO" id="GO:0016301">
    <property type="term" value="F:kinase activity"/>
    <property type="evidence" value="ECO:0007669"/>
    <property type="project" value="UniProtKB-KW"/>
</dbReference>
<dbReference type="RefSeq" id="XP_011411502.1">
    <property type="nucleotide sequence ID" value="XM_011413200.1"/>
</dbReference>
<protein>
    <submittedName>
        <fullName evidence="2">Protein kinase-like protein</fullName>
    </submittedName>
</protein>
<proteinExistence type="predicted"/>
<sequence length="89" mass="9993">MAGVPVSSQSQPQYEVAEPVTPVGNSSRRKDEYEKAMARLSDQAFRSQKYPDPLVVRQGVDPQLYPQGVTLDMERTWLARIKAVKDRSG</sequence>
<feature type="region of interest" description="Disordered" evidence="1">
    <location>
        <begin position="1"/>
        <end position="30"/>
    </location>
</feature>
<dbReference type="Proteomes" id="UP000002498">
    <property type="component" value="Unassembled WGS sequence"/>
</dbReference>
<dbReference type="AlphaFoldDB" id="A0A0B2XI36"/>
<evidence type="ECO:0000256" key="1">
    <source>
        <dbReference type="SAM" id="MobiDB-lite"/>
    </source>
</evidence>
<dbReference type="EMBL" id="ADNJ02000005">
    <property type="protein sequence ID" value="KHO11142.1"/>
    <property type="molecule type" value="Genomic_DNA"/>
</dbReference>
<reference evidence="2 3" key="2">
    <citation type="journal article" date="2014" name="Proc. Natl. Acad. Sci. U.S.A.">
        <title>Trajectory and genomic determinants of fungal-pathogen speciation and host adaptation.</title>
        <authorList>
            <person name="Hu X."/>
            <person name="Xiao G."/>
            <person name="Zheng P."/>
            <person name="Shang Y."/>
            <person name="Su Y."/>
            <person name="Zhang X."/>
            <person name="Liu X."/>
            <person name="Zhan S."/>
            <person name="St Leger R.J."/>
            <person name="Wang C."/>
        </authorList>
    </citation>
    <scope>GENOME REANNOTATION</scope>
    <source>
        <strain evidence="3">ARSEF 23 / ATCC MYA-3075</strain>
    </source>
</reference>